<organism evidence="2 3">
    <name type="scientific">Paenibacillus terricola</name>
    <dbReference type="NCBI Taxonomy" id="2763503"/>
    <lineage>
        <taxon>Bacteria</taxon>
        <taxon>Bacillati</taxon>
        <taxon>Bacillota</taxon>
        <taxon>Bacilli</taxon>
        <taxon>Bacillales</taxon>
        <taxon>Paenibacillaceae</taxon>
        <taxon>Paenibacillus</taxon>
    </lineage>
</organism>
<proteinExistence type="predicted"/>
<sequence length="243" mass="27027">MGRKRNTAVSLAAALLSGVLVYSIYVVQQRNVQDQEMVRVVVPKRYIAAGERIAAADLTYIPLARSSVNDAMLLQPQEADGWEVVVPLGVDEPVLKWKLDRYRLMPNRSESTFQIPRAYVLSVSNGIRAGDRVMVYVTGENTPSVRLFDEPVTVASVKSSNNIEVDNADQSNLMSLADNDKERMYASRRDANAMIEYVNLNLTEAQWLRIDELCKGGGKLVIAFSPASFDEVDIIQDGRSEGR</sequence>
<gene>
    <name evidence="2" type="ORF">H8B09_21775</name>
</gene>
<protein>
    <submittedName>
        <fullName evidence="2">Flagellar biosynthesis protein FlgA</fullName>
    </submittedName>
</protein>
<evidence type="ECO:0000259" key="1">
    <source>
        <dbReference type="SMART" id="SM00858"/>
    </source>
</evidence>
<evidence type="ECO:0000313" key="2">
    <source>
        <dbReference type="EMBL" id="MBD3921414.1"/>
    </source>
</evidence>
<name>A0ABR8MZN6_9BACL</name>
<evidence type="ECO:0000313" key="3">
    <source>
        <dbReference type="Proteomes" id="UP000609346"/>
    </source>
</evidence>
<dbReference type="InterPro" id="IPR013974">
    <property type="entry name" value="SAF"/>
</dbReference>
<dbReference type="CDD" id="cd11614">
    <property type="entry name" value="SAF_CpaB_FlgA_like"/>
    <property type="match status" value="1"/>
</dbReference>
<dbReference type="Pfam" id="PF08666">
    <property type="entry name" value="SAF"/>
    <property type="match status" value="1"/>
</dbReference>
<feature type="domain" description="SAF" evidence="1">
    <location>
        <begin position="38"/>
        <end position="100"/>
    </location>
</feature>
<accession>A0ABR8MZN6</accession>
<dbReference type="EMBL" id="JACXZA010000006">
    <property type="protein sequence ID" value="MBD3921414.1"/>
    <property type="molecule type" value="Genomic_DNA"/>
</dbReference>
<comment type="caution">
    <text evidence="2">The sequence shown here is derived from an EMBL/GenBank/DDBJ whole genome shotgun (WGS) entry which is preliminary data.</text>
</comment>
<reference evidence="2 3" key="1">
    <citation type="submission" date="2020-09" db="EMBL/GenBank/DDBJ databases">
        <title>Paenibacillus sp. strain PR3 16S rRNA gene Genome sequencing and assembly.</title>
        <authorList>
            <person name="Kim J."/>
        </authorList>
    </citation>
    <scope>NUCLEOTIDE SEQUENCE [LARGE SCALE GENOMIC DNA]</scope>
    <source>
        <strain evidence="2 3">PR3</strain>
    </source>
</reference>
<keyword evidence="2" id="KW-0966">Cell projection</keyword>
<keyword evidence="2" id="KW-0282">Flagellum</keyword>
<dbReference type="Proteomes" id="UP000609346">
    <property type="component" value="Unassembled WGS sequence"/>
</dbReference>
<keyword evidence="3" id="KW-1185">Reference proteome</keyword>
<keyword evidence="2" id="KW-0969">Cilium</keyword>
<dbReference type="RefSeq" id="WP_191205723.1">
    <property type="nucleotide sequence ID" value="NZ_JACXZA010000006.1"/>
</dbReference>
<dbReference type="SMART" id="SM00858">
    <property type="entry name" value="SAF"/>
    <property type="match status" value="1"/>
</dbReference>